<evidence type="ECO:0000256" key="4">
    <source>
        <dbReference type="ARBA" id="ARBA00022842"/>
    </source>
</evidence>
<evidence type="ECO:0000313" key="7">
    <source>
        <dbReference type="Proteomes" id="UP000697998"/>
    </source>
</evidence>
<evidence type="ECO:0000256" key="1">
    <source>
        <dbReference type="ARBA" id="ARBA00009759"/>
    </source>
</evidence>
<dbReference type="Pfam" id="PF00459">
    <property type="entry name" value="Inositol_P"/>
    <property type="match status" value="1"/>
</dbReference>
<feature type="binding site" evidence="5">
    <location>
        <position position="211"/>
    </location>
    <ligand>
        <name>Mg(2+)</name>
        <dbReference type="ChEBI" id="CHEBI:18420"/>
        <label>1</label>
        <note>catalytic</note>
    </ligand>
</feature>
<evidence type="ECO:0000256" key="5">
    <source>
        <dbReference type="PIRSR" id="PIRSR600760-2"/>
    </source>
</evidence>
<feature type="binding site" evidence="5">
    <location>
        <position position="87"/>
    </location>
    <ligand>
        <name>Mg(2+)</name>
        <dbReference type="ChEBI" id="CHEBI:18420"/>
        <label>1</label>
        <note>catalytic</note>
    </ligand>
</feature>
<keyword evidence="4 5" id="KW-0460">Magnesium</keyword>
<proteinExistence type="inferred from homology"/>
<dbReference type="CDD" id="cd01637">
    <property type="entry name" value="IMPase_like"/>
    <property type="match status" value="1"/>
</dbReference>
<dbReference type="InterPro" id="IPR000760">
    <property type="entry name" value="Inositol_monophosphatase-like"/>
</dbReference>
<dbReference type="SUPFAM" id="SSF56655">
    <property type="entry name" value="Carbohydrate phosphatase"/>
    <property type="match status" value="1"/>
</dbReference>
<feature type="binding site" evidence="5">
    <location>
        <position position="90"/>
    </location>
    <ligand>
        <name>Mg(2+)</name>
        <dbReference type="ChEBI" id="CHEBI:18420"/>
        <label>2</label>
    </ligand>
</feature>
<organism evidence="6 7">
    <name type="scientific">Candidatus Accumulibacter proximus</name>
    <dbReference type="NCBI Taxonomy" id="2954385"/>
    <lineage>
        <taxon>Bacteria</taxon>
        <taxon>Pseudomonadati</taxon>
        <taxon>Pseudomonadota</taxon>
        <taxon>Betaproteobacteria</taxon>
        <taxon>Candidatus Accumulibacter</taxon>
    </lineage>
</organism>
<keyword evidence="3" id="KW-0378">Hydrolase</keyword>
<dbReference type="GO" id="GO:0008934">
    <property type="term" value="F:inositol monophosphate 1-phosphatase activity"/>
    <property type="evidence" value="ECO:0007669"/>
    <property type="project" value="TreeGrafter"/>
</dbReference>
<dbReference type="InterPro" id="IPR020550">
    <property type="entry name" value="Inositol_monophosphatase_CS"/>
</dbReference>
<dbReference type="GO" id="GO:0006020">
    <property type="term" value="P:inositol metabolic process"/>
    <property type="evidence" value="ECO:0007669"/>
    <property type="project" value="TreeGrafter"/>
</dbReference>
<dbReference type="GO" id="GO:0007165">
    <property type="term" value="P:signal transduction"/>
    <property type="evidence" value="ECO:0007669"/>
    <property type="project" value="TreeGrafter"/>
</dbReference>
<dbReference type="Proteomes" id="UP000697998">
    <property type="component" value="Unassembled WGS sequence"/>
</dbReference>
<keyword evidence="2 5" id="KW-0479">Metal-binding</keyword>
<comment type="cofactor">
    <cofactor evidence="5">
        <name>Mg(2+)</name>
        <dbReference type="ChEBI" id="CHEBI:18420"/>
    </cofactor>
</comment>
<evidence type="ECO:0000256" key="2">
    <source>
        <dbReference type="ARBA" id="ARBA00022723"/>
    </source>
</evidence>
<evidence type="ECO:0000313" key="6">
    <source>
        <dbReference type="EMBL" id="MBK7674475.1"/>
    </source>
</evidence>
<sequence length="264" mass="29478">MLDACIALVREVAQREIIPRFLRVSHGQRKNDGSLCSEADLAAQHFLLGRLTEIRPCPIIGEEMTPAAQEAGWRDGSSDDLGLWSIDPIDGTTNFINGLPCFAVSIAWMRSRRARLAVTYNPITDEMFYAREGNGAYLNGRRLPLRQVTADIARAVGGVDFKRIPKELADRIAVSPPFYSQRNFGSSTLDWCNLAAGRLDLYLHGGQMLWDYAAGSLILREAGGQMCTLLHDDYDADDVWRRPVIAALHPTVFAAWRDWVRSGR</sequence>
<dbReference type="GO" id="GO:0046872">
    <property type="term" value="F:metal ion binding"/>
    <property type="evidence" value="ECO:0007669"/>
    <property type="project" value="UniProtKB-KW"/>
</dbReference>
<feature type="binding site" evidence="5">
    <location>
        <position position="62"/>
    </location>
    <ligand>
        <name>Mg(2+)</name>
        <dbReference type="ChEBI" id="CHEBI:18420"/>
        <label>1</label>
        <note>catalytic</note>
    </ligand>
</feature>
<dbReference type="PANTHER" id="PTHR20854">
    <property type="entry name" value="INOSITOL MONOPHOSPHATASE"/>
    <property type="match status" value="1"/>
</dbReference>
<dbReference type="GO" id="GO:0046854">
    <property type="term" value="P:phosphatidylinositol phosphate biosynthetic process"/>
    <property type="evidence" value="ECO:0007669"/>
    <property type="project" value="InterPro"/>
</dbReference>
<comment type="similarity">
    <text evidence="1">Belongs to the inositol monophosphatase superfamily.</text>
</comment>
<name>A0A935Q017_9PROT</name>
<dbReference type="AlphaFoldDB" id="A0A935Q017"/>
<dbReference type="InterPro" id="IPR020583">
    <property type="entry name" value="Inositol_monoP_metal-BS"/>
</dbReference>
<dbReference type="Gene3D" id="3.40.190.80">
    <property type="match status" value="1"/>
</dbReference>
<protein>
    <submittedName>
        <fullName evidence="6">Inositol monophosphatase family protein</fullName>
    </submittedName>
</protein>
<dbReference type="Gene3D" id="3.30.540.10">
    <property type="entry name" value="Fructose-1,6-Bisphosphatase, subunit A, domain 1"/>
    <property type="match status" value="1"/>
</dbReference>
<dbReference type="PRINTS" id="PR00377">
    <property type="entry name" value="IMPHPHTASES"/>
</dbReference>
<dbReference type="PROSITE" id="PS00629">
    <property type="entry name" value="IMP_1"/>
    <property type="match status" value="1"/>
</dbReference>
<accession>A0A935Q017</accession>
<evidence type="ECO:0000256" key="3">
    <source>
        <dbReference type="ARBA" id="ARBA00022801"/>
    </source>
</evidence>
<gene>
    <name evidence="6" type="ORF">IPJ27_06700</name>
</gene>
<dbReference type="EMBL" id="JADJMH010000005">
    <property type="protein sequence ID" value="MBK7674475.1"/>
    <property type="molecule type" value="Genomic_DNA"/>
</dbReference>
<feature type="binding site" evidence="5">
    <location>
        <position position="89"/>
    </location>
    <ligand>
        <name>Mg(2+)</name>
        <dbReference type="ChEBI" id="CHEBI:18420"/>
        <label>1</label>
        <note>catalytic</note>
    </ligand>
</feature>
<comment type="caution">
    <text evidence="6">The sequence shown here is derived from an EMBL/GenBank/DDBJ whole genome shotgun (WGS) entry which is preliminary data.</text>
</comment>
<dbReference type="PANTHER" id="PTHR20854:SF4">
    <property type="entry name" value="INOSITOL-1-MONOPHOSPHATASE-RELATED"/>
    <property type="match status" value="1"/>
</dbReference>
<dbReference type="PROSITE" id="PS00630">
    <property type="entry name" value="IMP_2"/>
    <property type="match status" value="1"/>
</dbReference>
<reference evidence="6 7" key="1">
    <citation type="submission" date="2020-10" db="EMBL/GenBank/DDBJ databases">
        <title>Connecting structure to function with the recovery of over 1000 high-quality activated sludge metagenome-assembled genomes encoding full-length rRNA genes using long-read sequencing.</title>
        <authorList>
            <person name="Singleton C.M."/>
            <person name="Petriglieri F."/>
            <person name="Kristensen J.M."/>
            <person name="Kirkegaard R.H."/>
            <person name="Michaelsen T.Y."/>
            <person name="Andersen M.H."/>
            <person name="Karst S.M."/>
            <person name="Dueholm M.S."/>
            <person name="Nielsen P.H."/>
            <person name="Albertsen M."/>
        </authorList>
    </citation>
    <scope>NUCLEOTIDE SEQUENCE [LARGE SCALE GENOMIC DNA]</scope>
    <source>
        <strain evidence="6">EsbW_18-Q3-R4-48_BATAC.285</strain>
    </source>
</reference>